<dbReference type="AlphaFoldDB" id="A0A2Z6NQ82"/>
<keyword evidence="1" id="KW-0479">Metal-binding</keyword>
<sequence length="75" mass="8722">MEASSSTIERKQIFEEIENEEKEEEDENGGVEEVEKKKVVCVSGRKGRFSTPICQAENCEADLTFMKRYHRRHKG</sequence>
<evidence type="ECO:0000313" key="4">
    <source>
        <dbReference type="EMBL" id="GAU33759.1"/>
    </source>
</evidence>
<protein>
    <recommendedName>
        <fullName evidence="3">SBP-type domain-containing protein</fullName>
    </recommendedName>
</protein>
<evidence type="ECO:0000259" key="3">
    <source>
        <dbReference type="PROSITE" id="PS51141"/>
    </source>
</evidence>
<feature type="domain" description="SBP-type" evidence="3">
    <location>
        <begin position="51"/>
        <end position="75"/>
    </location>
</feature>
<dbReference type="GO" id="GO:0005634">
    <property type="term" value="C:nucleus"/>
    <property type="evidence" value="ECO:0007669"/>
    <property type="project" value="InterPro"/>
</dbReference>
<proteinExistence type="predicted"/>
<keyword evidence="1" id="KW-0862">Zinc</keyword>
<dbReference type="PROSITE" id="PS51141">
    <property type="entry name" value="ZF_SBP"/>
    <property type="match status" value="1"/>
</dbReference>
<evidence type="ECO:0000256" key="1">
    <source>
        <dbReference type="PROSITE-ProRule" id="PRU00470"/>
    </source>
</evidence>
<gene>
    <name evidence="4" type="ORF">TSUD_52920</name>
</gene>
<dbReference type="GO" id="GO:0008270">
    <property type="term" value="F:zinc ion binding"/>
    <property type="evidence" value="ECO:0007669"/>
    <property type="project" value="UniProtKB-KW"/>
</dbReference>
<dbReference type="InterPro" id="IPR004333">
    <property type="entry name" value="SBP_dom"/>
</dbReference>
<dbReference type="Gene3D" id="4.10.1100.10">
    <property type="entry name" value="Transcription factor, SBP-box domain"/>
    <property type="match status" value="1"/>
</dbReference>
<dbReference type="EMBL" id="DF973535">
    <property type="protein sequence ID" value="GAU33759.1"/>
    <property type="molecule type" value="Genomic_DNA"/>
</dbReference>
<feature type="compositionally biased region" description="Acidic residues" evidence="2">
    <location>
        <begin position="15"/>
        <end position="32"/>
    </location>
</feature>
<reference evidence="5" key="1">
    <citation type="journal article" date="2017" name="Front. Plant Sci.">
        <title>Climate Clever Clovers: New Paradigm to Reduce the Environmental Footprint of Ruminants by Breeding Low Methanogenic Forages Utilizing Haplotype Variation.</title>
        <authorList>
            <person name="Kaur P."/>
            <person name="Appels R."/>
            <person name="Bayer P.E."/>
            <person name="Keeble-Gagnere G."/>
            <person name="Wang J."/>
            <person name="Hirakawa H."/>
            <person name="Shirasawa K."/>
            <person name="Vercoe P."/>
            <person name="Stefanova K."/>
            <person name="Durmic Z."/>
            <person name="Nichols P."/>
            <person name="Revell C."/>
            <person name="Isobe S.N."/>
            <person name="Edwards D."/>
            <person name="Erskine W."/>
        </authorList>
    </citation>
    <scope>NUCLEOTIDE SEQUENCE [LARGE SCALE GENOMIC DNA]</scope>
    <source>
        <strain evidence="5">cv. Daliak</strain>
    </source>
</reference>
<organism evidence="4 5">
    <name type="scientific">Trifolium subterraneum</name>
    <name type="common">Subterranean clover</name>
    <dbReference type="NCBI Taxonomy" id="3900"/>
    <lineage>
        <taxon>Eukaryota</taxon>
        <taxon>Viridiplantae</taxon>
        <taxon>Streptophyta</taxon>
        <taxon>Embryophyta</taxon>
        <taxon>Tracheophyta</taxon>
        <taxon>Spermatophyta</taxon>
        <taxon>Magnoliopsida</taxon>
        <taxon>eudicotyledons</taxon>
        <taxon>Gunneridae</taxon>
        <taxon>Pentapetalae</taxon>
        <taxon>rosids</taxon>
        <taxon>fabids</taxon>
        <taxon>Fabales</taxon>
        <taxon>Fabaceae</taxon>
        <taxon>Papilionoideae</taxon>
        <taxon>50 kb inversion clade</taxon>
        <taxon>NPAAA clade</taxon>
        <taxon>Hologalegina</taxon>
        <taxon>IRL clade</taxon>
        <taxon>Trifolieae</taxon>
        <taxon>Trifolium</taxon>
    </lineage>
</organism>
<dbReference type="SUPFAM" id="SSF103612">
    <property type="entry name" value="SBT domain"/>
    <property type="match status" value="1"/>
</dbReference>
<dbReference type="InterPro" id="IPR036893">
    <property type="entry name" value="SBP_sf"/>
</dbReference>
<dbReference type="Proteomes" id="UP000242715">
    <property type="component" value="Unassembled WGS sequence"/>
</dbReference>
<name>A0A2Z6NQ82_TRISU</name>
<evidence type="ECO:0000256" key="2">
    <source>
        <dbReference type="SAM" id="MobiDB-lite"/>
    </source>
</evidence>
<evidence type="ECO:0000313" key="5">
    <source>
        <dbReference type="Proteomes" id="UP000242715"/>
    </source>
</evidence>
<feature type="region of interest" description="Disordered" evidence="2">
    <location>
        <begin position="1"/>
        <end position="32"/>
    </location>
</feature>
<accession>A0A2Z6NQ82</accession>
<keyword evidence="1" id="KW-0863">Zinc-finger</keyword>
<dbReference type="GO" id="GO:0003677">
    <property type="term" value="F:DNA binding"/>
    <property type="evidence" value="ECO:0007669"/>
    <property type="project" value="InterPro"/>
</dbReference>
<keyword evidence="5" id="KW-1185">Reference proteome</keyword>